<dbReference type="InterPro" id="IPR011051">
    <property type="entry name" value="RmlC_Cupin_sf"/>
</dbReference>
<dbReference type="EMBL" id="QHHQ01000001">
    <property type="protein sequence ID" value="RAI03021.1"/>
    <property type="molecule type" value="Genomic_DNA"/>
</dbReference>
<keyword evidence="5" id="KW-1185">Reference proteome</keyword>
<accession>A0A8B2NW01</accession>
<dbReference type="Pfam" id="PF01381">
    <property type="entry name" value="HTH_3"/>
    <property type="match status" value="1"/>
</dbReference>
<dbReference type="InterPro" id="IPR014710">
    <property type="entry name" value="RmlC-like_jellyroll"/>
</dbReference>
<dbReference type="Pfam" id="PF07883">
    <property type="entry name" value="Cupin_2"/>
    <property type="match status" value="1"/>
</dbReference>
<dbReference type="PANTHER" id="PTHR46797:SF20">
    <property type="entry name" value="BLR4304 PROTEIN"/>
    <property type="match status" value="1"/>
</dbReference>
<dbReference type="Gene3D" id="1.10.260.40">
    <property type="entry name" value="lambda repressor-like DNA-binding domains"/>
    <property type="match status" value="1"/>
</dbReference>
<dbReference type="InterPro" id="IPR001387">
    <property type="entry name" value="Cro/C1-type_HTH"/>
</dbReference>
<proteinExistence type="predicted"/>
<dbReference type="SUPFAM" id="SSF51182">
    <property type="entry name" value="RmlC-like cupins"/>
    <property type="match status" value="1"/>
</dbReference>
<evidence type="ECO:0000313" key="5">
    <source>
        <dbReference type="Proteomes" id="UP000249590"/>
    </source>
</evidence>
<keyword evidence="1" id="KW-0238">DNA-binding</keyword>
<dbReference type="GO" id="GO:0005829">
    <property type="term" value="C:cytosol"/>
    <property type="evidence" value="ECO:0007669"/>
    <property type="project" value="TreeGrafter"/>
</dbReference>
<dbReference type="InterPro" id="IPR010982">
    <property type="entry name" value="Lambda_DNA-bd_dom_sf"/>
</dbReference>
<organism evidence="4 5">
    <name type="scientific">Acuticoccus sediminis</name>
    <dbReference type="NCBI Taxonomy" id="2184697"/>
    <lineage>
        <taxon>Bacteria</taxon>
        <taxon>Pseudomonadati</taxon>
        <taxon>Pseudomonadota</taxon>
        <taxon>Alphaproteobacteria</taxon>
        <taxon>Hyphomicrobiales</taxon>
        <taxon>Amorphaceae</taxon>
        <taxon>Acuticoccus</taxon>
    </lineage>
</organism>
<gene>
    <name evidence="4" type="ORF">DLJ53_00335</name>
</gene>
<evidence type="ECO:0000313" key="4">
    <source>
        <dbReference type="EMBL" id="RAI03021.1"/>
    </source>
</evidence>
<dbReference type="AlphaFoldDB" id="A0A8B2NW01"/>
<name>A0A8B2NW01_9HYPH</name>
<dbReference type="SUPFAM" id="SSF47413">
    <property type="entry name" value="lambda repressor-like DNA-binding domains"/>
    <property type="match status" value="1"/>
</dbReference>
<dbReference type="PROSITE" id="PS50943">
    <property type="entry name" value="HTH_CROC1"/>
    <property type="match status" value="1"/>
</dbReference>
<feature type="domain" description="HTH cro/C1-type" evidence="3">
    <location>
        <begin position="25"/>
        <end position="78"/>
    </location>
</feature>
<dbReference type="GO" id="GO:0003700">
    <property type="term" value="F:DNA-binding transcription factor activity"/>
    <property type="evidence" value="ECO:0007669"/>
    <property type="project" value="TreeGrafter"/>
</dbReference>
<dbReference type="InterPro" id="IPR013096">
    <property type="entry name" value="Cupin_2"/>
</dbReference>
<dbReference type="SMART" id="SM00530">
    <property type="entry name" value="HTH_XRE"/>
    <property type="match status" value="1"/>
</dbReference>
<dbReference type="Proteomes" id="UP000249590">
    <property type="component" value="Unassembled WGS sequence"/>
</dbReference>
<comment type="caution">
    <text evidence="4">The sequence shown here is derived from an EMBL/GenBank/DDBJ whole genome shotgun (WGS) entry which is preliminary data.</text>
</comment>
<reference evidence="4 5" key="1">
    <citation type="submission" date="2018-05" db="EMBL/GenBank/DDBJ databases">
        <title>Acuticoccus sediminis sp. nov., isolated from deep-sea sediment of Indian Ocean.</title>
        <authorList>
            <person name="Liu X."/>
            <person name="Lai Q."/>
            <person name="Du Y."/>
            <person name="Sun F."/>
            <person name="Zhang X."/>
            <person name="Wang S."/>
            <person name="Shao Z."/>
        </authorList>
    </citation>
    <scope>NUCLEOTIDE SEQUENCE [LARGE SCALE GENOMIC DNA]</scope>
    <source>
        <strain evidence="4 5">PTG4-2</strain>
    </source>
</reference>
<dbReference type="GO" id="GO:0003677">
    <property type="term" value="F:DNA binding"/>
    <property type="evidence" value="ECO:0007669"/>
    <property type="project" value="UniProtKB-KW"/>
</dbReference>
<feature type="region of interest" description="Disordered" evidence="2">
    <location>
        <begin position="204"/>
        <end position="227"/>
    </location>
</feature>
<evidence type="ECO:0000259" key="3">
    <source>
        <dbReference type="PROSITE" id="PS50943"/>
    </source>
</evidence>
<dbReference type="InterPro" id="IPR050807">
    <property type="entry name" value="TransReg_Diox_bact_type"/>
</dbReference>
<evidence type="ECO:0000256" key="2">
    <source>
        <dbReference type="SAM" id="MobiDB-lite"/>
    </source>
</evidence>
<sequence length="227" mass="24681">MSDVVIDETLDTMDGASASLAARAKTVRKAKGLTIQQVAERSGLAISTISKIERGRMTPTYDVFHKLAKGLNVDVTDLIESNEPRLKEGEVAVSRRGEVGYRMVGDALHEVLFAQVAEKRMTPTFATLKPSRKGELPRLVGHTGEEFVLVLKGTVRVDLEDADPITLHTGDSVYLDSRRAHHYASATDRTARILCVVAGQDENEPVEVADSDEHPDASDATLTATSR</sequence>
<dbReference type="CDD" id="cd00093">
    <property type="entry name" value="HTH_XRE"/>
    <property type="match status" value="1"/>
</dbReference>
<dbReference type="PANTHER" id="PTHR46797">
    <property type="entry name" value="HTH-TYPE TRANSCRIPTIONAL REGULATOR"/>
    <property type="match status" value="1"/>
</dbReference>
<dbReference type="Gene3D" id="2.60.120.10">
    <property type="entry name" value="Jelly Rolls"/>
    <property type="match status" value="1"/>
</dbReference>
<evidence type="ECO:0000256" key="1">
    <source>
        <dbReference type="ARBA" id="ARBA00023125"/>
    </source>
</evidence>
<dbReference type="RefSeq" id="WP_111341265.1">
    <property type="nucleotide sequence ID" value="NZ_JAIWKD010000001.1"/>
</dbReference>
<protein>
    <submittedName>
        <fullName evidence="4">XRE family transcriptional regulator</fullName>
    </submittedName>
</protein>
<dbReference type="CDD" id="cd02209">
    <property type="entry name" value="cupin_XRE_C"/>
    <property type="match status" value="1"/>
</dbReference>